<dbReference type="InterPro" id="IPR001345">
    <property type="entry name" value="PG/BPGM_mutase_AS"/>
</dbReference>
<evidence type="ECO:0000313" key="2">
    <source>
        <dbReference type="Proteomes" id="UP000189777"/>
    </source>
</evidence>
<keyword evidence="2" id="KW-1185">Reference proteome</keyword>
<protein>
    <submittedName>
        <fullName evidence="1">Probable phosphoglycerate mutase</fullName>
    </submittedName>
</protein>
<dbReference type="GO" id="GO:0005737">
    <property type="term" value="C:cytoplasm"/>
    <property type="evidence" value="ECO:0007669"/>
    <property type="project" value="TreeGrafter"/>
</dbReference>
<dbReference type="PANTHER" id="PTHR48100:SF58">
    <property type="entry name" value="PE-PGRS FAMILY PROTEIN PE_PGRS11"/>
    <property type="match status" value="1"/>
</dbReference>
<dbReference type="InterPro" id="IPR013078">
    <property type="entry name" value="His_Pase_superF_clade-1"/>
</dbReference>
<dbReference type="CDD" id="cd07067">
    <property type="entry name" value="HP_PGM_like"/>
    <property type="match status" value="1"/>
</dbReference>
<dbReference type="GO" id="GO:0016791">
    <property type="term" value="F:phosphatase activity"/>
    <property type="evidence" value="ECO:0007669"/>
    <property type="project" value="TreeGrafter"/>
</dbReference>
<dbReference type="SUPFAM" id="SSF53254">
    <property type="entry name" value="Phosphoglycerate mutase-like"/>
    <property type="match status" value="1"/>
</dbReference>
<dbReference type="InterPro" id="IPR029033">
    <property type="entry name" value="His_PPase_superfam"/>
</dbReference>
<gene>
    <name evidence="1" type="ORF">SAMN04324258_0860</name>
</gene>
<proteinExistence type="predicted"/>
<dbReference type="OrthoDB" id="9793115at2"/>
<dbReference type="PROSITE" id="PS00175">
    <property type="entry name" value="PG_MUTASE"/>
    <property type="match status" value="1"/>
</dbReference>
<organism evidence="1 2">
    <name type="scientific">Krasilnikoviella flava</name>
    <dbReference type="NCBI Taxonomy" id="526729"/>
    <lineage>
        <taxon>Bacteria</taxon>
        <taxon>Bacillati</taxon>
        <taxon>Actinomycetota</taxon>
        <taxon>Actinomycetes</taxon>
        <taxon>Micrococcales</taxon>
        <taxon>Promicromonosporaceae</taxon>
        <taxon>Krasilnikoviella</taxon>
    </lineage>
</organism>
<dbReference type="InterPro" id="IPR050275">
    <property type="entry name" value="PGM_Phosphatase"/>
</dbReference>
<dbReference type="RefSeq" id="WP_079571358.1">
    <property type="nucleotide sequence ID" value="NZ_FUZQ01000001.1"/>
</dbReference>
<sequence length="220" mass="23265">MRLLLLRHGQTPSNVAGLLDTGAPGPRLTPLGEQQAGAVPDALQGRRIDALAVSSLVRTSLTAGPLAADRALRPTVLDGLREIEAGSLEMSAELADHHTYLETVFAWSRGDRSRRMPGGPDGDAFLTRFDDAVAALAVRDHGVVLAVSHGAAIRSWSGARVRGLDVEELAHTPLANTGLIEVEGDPASGWRLVDWQREPVGGERLDAVVANDPTGEPVDD</sequence>
<dbReference type="PANTHER" id="PTHR48100">
    <property type="entry name" value="BROAD-SPECIFICITY PHOSPHATASE YOR283W-RELATED"/>
    <property type="match status" value="1"/>
</dbReference>
<dbReference type="Gene3D" id="3.40.50.1240">
    <property type="entry name" value="Phosphoglycerate mutase-like"/>
    <property type="match status" value="1"/>
</dbReference>
<dbReference type="AlphaFoldDB" id="A0A1T5ISJ4"/>
<evidence type="ECO:0000313" key="1">
    <source>
        <dbReference type="EMBL" id="SKC41903.1"/>
    </source>
</evidence>
<dbReference type="STRING" id="526729.SAMN04324258_0860"/>
<dbReference type="SMART" id="SM00855">
    <property type="entry name" value="PGAM"/>
    <property type="match status" value="1"/>
</dbReference>
<accession>A0A1T5ISJ4</accession>
<name>A0A1T5ISJ4_9MICO</name>
<reference evidence="1 2" key="1">
    <citation type="submission" date="2017-02" db="EMBL/GenBank/DDBJ databases">
        <authorList>
            <person name="Peterson S.W."/>
        </authorList>
    </citation>
    <scope>NUCLEOTIDE SEQUENCE [LARGE SCALE GENOMIC DNA]</scope>
    <source>
        <strain evidence="1 2">DSM 21481</strain>
    </source>
</reference>
<dbReference type="Pfam" id="PF00300">
    <property type="entry name" value="His_Phos_1"/>
    <property type="match status" value="1"/>
</dbReference>
<dbReference type="Proteomes" id="UP000189777">
    <property type="component" value="Unassembled WGS sequence"/>
</dbReference>
<dbReference type="EMBL" id="FUZQ01000001">
    <property type="protein sequence ID" value="SKC41903.1"/>
    <property type="molecule type" value="Genomic_DNA"/>
</dbReference>